<dbReference type="Proteomes" id="UP001580346">
    <property type="component" value="Unassembled WGS sequence"/>
</dbReference>
<evidence type="ECO:0000313" key="4">
    <source>
        <dbReference type="EMBL" id="MFB5265695.1"/>
    </source>
</evidence>
<name>A0ABV5AND0_9BACL</name>
<proteinExistence type="predicted"/>
<dbReference type="InterPro" id="IPR001647">
    <property type="entry name" value="HTH_TetR"/>
</dbReference>
<sequence>MNKLNNNMIHDGHHETRSKLITKLLPYVRKNGFQSLTMDEISKIMSISRATLYKYFSTKEDIVEFIVDSFVKYIHEIVDETTGEQIGVRFQQIFEQSVMLIQYLTDVFLKELEGNYPEKYERLRETLKMRENQILDFFNEGMQQGIFNHINGKIIIKQDEILREILDVKYLMENNLTVYNIIFDYYNIKKIQLFKPEQLQTLDDGIMMPKIEHMANKITKNLF</sequence>
<dbReference type="InterPro" id="IPR009057">
    <property type="entry name" value="Homeodomain-like_sf"/>
</dbReference>
<dbReference type="InterPro" id="IPR023772">
    <property type="entry name" value="DNA-bd_HTH_TetR-type_CS"/>
</dbReference>
<feature type="domain" description="HTH tetR-type" evidence="3">
    <location>
        <begin position="14"/>
        <end position="74"/>
    </location>
</feature>
<keyword evidence="1 2" id="KW-0238">DNA-binding</keyword>
<dbReference type="EMBL" id="JBHHMI010000002">
    <property type="protein sequence ID" value="MFB5265695.1"/>
    <property type="molecule type" value="Genomic_DNA"/>
</dbReference>
<dbReference type="Gene3D" id="1.10.357.10">
    <property type="entry name" value="Tetracycline Repressor, domain 2"/>
    <property type="match status" value="1"/>
</dbReference>
<evidence type="ECO:0000256" key="1">
    <source>
        <dbReference type="ARBA" id="ARBA00023125"/>
    </source>
</evidence>
<dbReference type="PROSITE" id="PS01081">
    <property type="entry name" value="HTH_TETR_1"/>
    <property type="match status" value="1"/>
</dbReference>
<dbReference type="PROSITE" id="PS50977">
    <property type="entry name" value="HTH_TETR_2"/>
    <property type="match status" value="1"/>
</dbReference>
<dbReference type="SUPFAM" id="SSF46689">
    <property type="entry name" value="Homeodomain-like"/>
    <property type="match status" value="1"/>
</dbReference>
<gene>
    <name evidence="4" type="ORF">ACE41H_02685</name>
</gene>
<organism evidence="4 5">
    <name type="scientific">Paenibacillus enshidis</name>
    <dbReference type="NCBI Taxonomy" id="1458439"/>
    <lineage>
        <taxon>Bacteria</taxon>
        <taxon>Bacillati</taxon>
        <taxon>Bacillota</taxon>
        <taxon>Bacilli</taxon>
        <taxon>Bacillales</taxon>
        <taxon>Paenibacillaceae</taxon>
        <taxon>Paenibacillus</taxon>
    </lineage>
</organism>
<comment type="caution">
    <text evidence="4">The sequence shown here is derived from an EMBL/GenBank/DDBJ whole genome shotgun (WGS) entry which is preliminary data.</text>
</comment>
<dbReference type="RefSeq" id="WP_375353590.1">
    <property type="nucleotide sequence ID" value="NZ_JBHHMI010000002.1"/>
</dbReference>
<evidence type="ECO:0000259" key="3">
    <source>
        <dbReference type="PROSITE" id="PS50977"/>
    </source>
</evidence>
<evidence type="ECO:0000313" key="5">
    <source>
        <dbReference type="Proteomes" id="UP001580346"/>
    </source>
</evidence>
<reference evidence="4 5" key="1">
    <citation type="submission" date="2024-09" db="EMBL/GenBank/DDBJ databases">
        <title>Paenibacillus zeirhizospherea sp. nov., isolated from surface of the maize (Zea mays) roots in a horticulture field, Hungary.</title>
        <authorList>
            <person name="Marton D."/>
            <person name="Farkas M."/>
            <person name="Bedics A."/>
            <person name="Toth E."/>
            <person name="Tancsics A."/>
            <person name="Boka K."/>
            <person name="Maroti G."/>
            <person name="Kriszt B."/>
            <person name="Cserhati M."/>
        </authorList>
    </citation>
    <scope>NUCLEOTIDE SEQUENCE [LARGE SCALE GENOMIC DNA]</scope>
    <source>
        <strain evidence="4 5">KCTC 33519</strain>
    </source>
</reference>
<feature type="DNA-binding region" description="H-T-H motif" evidence="2">
    <location>
        <begin position="37"/>
        <end position="56"/>
    </location>
</feature>
<accession>A0ABV5AND0</accession>
<evidence type="ECO:0000256" key="2">
    <source>
        <dbReference type="PROSITE-ProRule" id="PRU00335"/>
    </source>
</evidence>
<dbReference type="Pfam" id="PF00440">
    <property type="entry name" value="TetR_N"/>
    <property type="match status" value="1"/>
</dbReference>
<keyword evidence="5" id="KW-1185">Reference proteome</keyword>
<protein>
    <submittedName>
        <fullName evidence="4">TetR/AcrR family transcriptional regulator</fullName>
    </submittedName>
</protein>